<sequence>MRHCLEVVPCAFQSGQGGSDNRIVAFSIDIAMQQTLKRQCWNKLMLLRIGMSHSQFKDIVRNSPNLRQQASQNEMSEYDHRYGAKQFEATKSMRDISETSVFRNEIRDHPCARRILDAGPSMIQGRWTASKSRTLLPASKIHRSTWGGKVVHSGTLRLQDWKSAAPSSRCKPQDQRLLRLPDLDCV</sequence>
<name>A0A6A7BGD5_9PLEO</name>
<dbReference type="Proteomes" id="UP000799423">
    <property type="component" value="Unassembled WGS sequence"/>
</dbReference>
<reference evidence="1" key="1">
    <citation type="submission" date="2020-01" db="EMBL/GenBank/DDBJ databases">
        <authorList>
            <consortium name="DOE Joint Genome Institute"/>
            <person name="Haridas S."/>
            <person name="Albert R."/>
            <person name="Binder M."/>
            <person name="Bloem J."/>
            <person name="Labutti K."/>
            <person name="Salamov A."/>
            <person name="Andreopoulos B."/>
            <person name="Baker S.E."/>
            <person name="Barry K."/>
            <person name="Bills G."/>
            <person name="Bluhm B.H."/>
            <person name="Cannon C."/>
            <person name="Castanera R."/>
            <person name="Culley D.E."/>
            <person name="Daum C."/>
            <person name="Ezra D."/>
            <person name="Gonzalez J.B."/>
            <person name="Henrissat B."/>
            <person name="Kuo A."/>
            <person name="Liang C."/>
            <person name="Lipzen A."/>
            <person name="Lutzoni F."/>
            <person name="Magnuson J."/>
            <person name="Mondo S."/>
            <person name="Nolan M."/>
            <person name="Ohm R."/>
            <person name="Pangilinan J."/>
            <person name="Park H.-J."/>
            <person name="Ramirez L."/>
            <person name="Alfaro M."/>
            <person name="Sun H."/>
            <person name="Tritt A."/>
            <person name="Yoshinaga Y."/>
            <person name="Zwiers L.-H."/>
            <person name="Turgeon B.G."/>
            <person name="Goodwin S.B."/>
            <person name="Spatafora J.W."/>
            <person name="Crous P.W."/>
            <person name="Grigoriev I.V."/>
        </authorList>
    </citation>
    <scope>NUCLEOTIDE SEQUENCE</scope>
    <source>
        <strain evidence="1">IPT5</strain>
    </source>
</reference>
<proteinExistence type="predicted"/>
<dbReference type="AlphaFoldDB" id="A0A6A7BGD5"/>
<evidence type="ECO:0000313" key="2">
    <source>
        <dbReference type="Proteomes" id="UP000799423"/>
    </source>
</evidence>
<organism evidence="1 2">
    <name type="scientific">Plenodomus tracheiphilus IPT5</name>
    <dbReference type="NCBI Taxonomy" id="1408161"/>
    <lineage>
        <taxon>Eukaryota</taxon>
        <taxon>Fungi</taxon>
        <taxon>Dikarya</taxon>
        <taxon>Ascomycota</taxon>
        <taxon>Pezizomycotina</taxon>
        <taxon>Dothideomycetes</taxon>
        <taxon>Pleosporomycetidae</taxon>
        <taxon>Pleosporales</taxon>
        <taxon>Pleosporineae</taxon>
        <taxon>Leptosphaeriaceae</taxon>
        <taxon>Plenodomus</taxon>
    </lineage>
</organism>
<keyword evidence="2" id="KW-1185">Reference proteome</keyword>
<protein>
    <submittedName>
        <fullName evidence="1">Uncharacterized protein</fullName>
    </submittedName>
</protein>
<accession>A0A6A7BGD5</accession>
<gene>
    <name evidence="1" type="ORF">T440DRAFT_234196</name>
</gene>
<dbReference type="EMBL" id="MU006292">
    <property type="protein sequence ID" value="KAF2854464.1"/>
    <property type="molecule type" value="Genomic_DNA"/>
</dbReference>
<evidence type="ECO:0000313" key="1">
    <source>
        <dbReference type="EMBL" id="KAF2854464.1"/>
    </source>
</evidence>